<keyword evidence="4" id="KW-1185">Reference proteome</keyword>
<dbReference type="RefSeq" id="WP_161313606.1">
    <property type="nucleotide sequence ID" value="NZ_WTUW01000001.1"/>
</dbReference>
<dbReference type="EMBL" id="WTUW01000001">
    <property type="protein sequence ID" value="MZR29114.1"/>
    <property type="molecule type" value="Genomic_DNA"/>
</dbReference>
<feature type="compositionally biased region" description="Basic and acidic residues" evidence="1">
    <location>
        <begin position="1"/>
        <end position="16"/>
    </location>
</feature>
<proteinExistence type="predicted"/>
<accession>A0A6L8W3R2</accession>
<evidence type="ECO:0000313" key="3">
    <source>
        <dbReference type="EMBL" id="MZR29114.1"/>
    </source>
</evidence>
<reference evidence="3 4" key="1">
    <citation type="submission" date="2019-12" db="EMBL/GenBank/DDBJ databases">
        <title>Snethiella sp. nov. sp. isolated from sea sand.</title>
        <authorList>
            <person name="Kim J."/>
            <person name="Jeong S.E."/>
            <person name="Jung H.S."/>
            <person name="Jeon C.O."/>
        </authorList>
    </citation>
    <scope>NUCLEOTIDE SEQUENCE [LARGE SCALE GENOMIC DNA]</scope>
    <source>
        <strain evidence="3 4">DP05</strain>
    </source>
</reference>
<dbReference type="Pfam" id="PF08242">
    <property type="entry name" value="Methyltransf_12"/>
    <property type="match status" value="1"/>
</dbReference>
<dbReference type="InterPro" id="IPR029063">
    <property type="entry name" value="SAM-dependent_MTases_sf"/>
</dbReference>
<dbReference type="GO" id="GO:0032259">
    <property type="term" value="P:methylation"/>
    <property type="evidence" value="ECO:0007669"/>
    <property type="project" value="UniProtKB-KW"/>
</dbReference>
<dbReference type="CDD" id="cd02440">
    <property type="entry name" value="AdoMet_MTases"/>
    <property type="match status" value="1"/>
</dbReference>
<sequence length="412" mass="45151">MAKGKGTRDQAVKRQYESLPYPPRDPRDEAVRLIEGSPSHLDELNHYVFAGKRDFSQPFRALVAGGGTGDAAIMLAQHLADRSDAGHVTYLDLSKASRKIAEARATARGLANIDFITGSLLDLPSMNLAPFDYIDCCGVLHHLEEPAAGLAAIAACLADDGGMGLMVYATLGRTGVYPIQDALRTLTAGETVSAQVKYAKNLLKDLPSSNWLNKNTAIGDHKLGEDAALYDLLLHPRDQSYLVPELIDLLSEAGMELVSFIEPVRYEPELYLKDKELRKRARKLDEAARATLAENLSGSIKTHTFYARKVGGPAAGAAKFDPEMIPILKDNNGEMLARTLNARSTLTVHFDKEPIALDIPEGAADFVRSVDGRKSLRAIQSEMSMPWANFRTRYAPVYKMLQGLNLLWLKSS</sequence>
<organism evidence="3 4">
    <name type="scientific">Sneathiella litorea</name>
    <dbReference type="NCBI Taxonomy" id="2606216"/>
    <lineage>
        <taxon>Bacteria</taxon>
        <taxon>Pseudomonadati</taxon>
        <taxon>Pseudomonadota</taxon>
        <taxon>Alphaproteobacteria</taxon>
        <taxon>Sneathiellales</taxon>
        <taxon>Sneathiellaceae</taxon>
        <taxon>Sneathiella</taxon>
    </lineage>
</organism>
<keyword evidence="3" id="KW-0489">Methyltransferase</keyword>
<dbReference type="Proteomes" id="UP000476030">
    <property type="component" value="Unassembled WGS sequence"/>
</dbReference>
<name>A0A6L8W3R2_9PROT</name>
<feature type="region of interest" description="Disordered" evidence="1">
    <location>
        <begin position="1"/>
        <end position="27"/>
    </location>
</feature>
<gene>
    <name evidence="3" type="ORF">GQE98_00555</name>
</gene>
<keyword evidence="3" id="KW-0808">Transferase</keyword>
<evidence type="ECO:0000256" key="1">
    <source>
        <dbReference type="SAM" id="MobiDB-lite"/>
    </source>
</evidence>
<protein>
    <submittedName>
        <fullName evidence="3">Methyltransferase</fullName>
    </submittedName>
</protein>
<comment type="caution">
    <text evidence="3">The sequence shown here is derived from an EMBL/GenBank/DDBJ whole genome shotgun (WGS) entry which is preliminary data.</text>
</comment>
<evidence type="ECO:0000259" key="2">
    <source>
        <dbReference type="Pfam" id="PF08242"/>
    </source>
</evidence>
<dbReference type="AlphaFoldDB" id="A0A6L8W3R2"/>
<dbReference type="GO" id="GO:0008168">
    <property type="term" value="F:methyltransferase activity"/>
    <property type="evidence" value="ECO:0007669"/>
    <property type="project" value="UniProtKB-KW"/>
</dbReference>
<feature type="domain" description="Methyltransferase type 12" evidence="2">
    <location>
        <begin position="64"/>
        <end position="161"/>
    </location>
</feature>
<evidence type="ECO:0000313" key="4">
    <source>
        <dbReference type="Proteomes" id="UP000476030"/>
    </source>
</evidence>
<dbReference type="InterPro" id="IPR013217">
    <property type="entry name" value="Methyltransf_12"/>
</dbReference>
<dbReference type="Gene3D" id="3.40.50.150">
    <property type="entry name" value="Vaccinia Virus protein VP39"/>
    <property type="match status" value="1"/>
</dbReference>
<dbReference type="SUPFAM" id="SSF53335">
    <property type="entry name" value="S-adenosyl-L-methionine-dependent methyltransferases"/>
    <property type="match status" value="1"/>
</dbReference>